<reference evidence="3" key="1">
    <citation type="submission" date="2019-09" db="EMBL/GenBank/DDBJ databases">
        <title>Draft genome information of white flower Hibiscus syriacus.</title>
        <authorList>
            <person name="Kim Y.-M."/>
        </authorList>
    </citation>
    <scope>NUCLEOTIDE SEQUENCE [LARGE SCALE GENOMIC DNA]</scope>
    <source>
        <strain evidence="3">YM2019G1</strain>
    </source>
</reference>
<protein>
    <submittedName>
        <fullName evidence="3">Uncharacterized protein</fullName>
    </submittedName>
</protein>
<keyword evidence="2" id="KW-1133">Transmembrane helix</keyword>
<dbReference type="AlphaFoldDB" id="A0A6A2YKY0"/>
<accession>A0A6A2YKY0</accession>
<organism evidence="3 4">
    <name type="scientific">Hibiscus syriacus</name>
    <name type="common">Rose of Sharon</name>
    <dbReference type="NCBI Taxonomy" id="106335"/>
    <lineage>
        <taxon>Eukaryota</taxon>
        <taxon>Viridiplantae</taxon>
        <taxon>Streptophyta</taxon>
        <taxon>Embryophyta</taxon>
        <taxon>Tracheophyta</taxon>
        <taxon>Spermatophyta</taxon>
        <taxon>Magnoliopsida</taxon>
        <taxon>eudicotyledons</taxon>
        <taxon>Gunneridae</taxon>
        <taxon>Pentapetalae</taxon>
        <taxon>rosids</taxon>
        <taxon>malvids</taxon>
        <taxon>Malvales</taxon>
        <taxon>Malvaceae</taxon>
        <taxon>Malvoideae</taxon>
        <taxon>Hibiscus</taxon>
    </lineage>
</organism>
<feature type="region of interest" description="Disordered" evidence="1">
    <location>
        <begin position="1"/>
        <end position="36"/>
    </location>
</feature>
<evidence type="ECO:0000256" key="1">
    <source>
        <dbReference type="SAM" id="MobiDB-lite"/>
    </source>
</evidence>
<feature type="transmembrane region" description="Helical" evidence="2">
    <location>
        <begin position="169"/>
        <end position="189"/>
    </location>
</feature>
<dbReference type="OrthoDB" id="1899142at2759"/>
<dbReference type="EMBL" id="VEPZ02001330">
    <property type="protein sequence ID" value="KAE8679587.1"/>
    <property type="molecule type" value="Genomic_DNA"/>
</dbReference>
<dbReference type="Proteomes" id="UP000436088">
    <property type="component" value="Unassembled WGS sequence"/>
</dbReference>
<evidence type="ECO:0000313" key="3">
    <source>
        <dbReference type="EMBL" id="KAE8679587.1"/>
    </source>
</evidence>
<gene>
    <name evidence="3" type="ORF">F3Y22_tig00111398pilonHSYRG00171</name>
</gene>
<keyword evidence="2" id="KW-0472">Membrane</keyword>
<sequence length="258" mass="28430">MDPLLTRERDIEVDLESGGTTSEDEKTKDDVSSSLQTKRTLSGVWSDLWSFDRIVKGESCINSCSSTLSFGAVAGENAEFLTDKNSEGEENQELLTLAEKNLREVKCKMTNSRKPPKPPRPPKGPLLDAADKKLVREIAELAMIKRARMKQIKTMKRMKKEKASSSSSTSLYAMVITVLFCFVILFQGLCSRHSASVMLEGSSAPAVGSSEGLISVQFYKSFPMTRNRDNELPSLLEHQVSGMIIGKKSGKLTANAKK</sequence>
<evidence type="ECO:0000313" key="4">
    <source>
        <dbReference type="Proteomes" id="UP000436088"/>
    </source>
</evidence>
<comment type="caution">
    <text evidence="3">The sequence shown here is derived from an EMBL/GenBank/DDBJ whole genome shotgun (WGS) entry which is preliminary data.</text>
</comment>
<keyword evidence="4" id="KW-1185">Reference proteome</keyword>
<dbReference type="PANTHER" id="PTHR34188:SF5">
    <property type="entry name" value="OS05G0131900 PROTEIN"/>
    <property type="match status" value="1"/>
</dbReference>
<keyword evidence="2" id="KW-0812">Transmembrane</keyword>
<name>A0A6A2YKY0_HIBSY</name>
<feature type="compositionally biased region" description="Basic and acidic residues" evidence="1">
    <location>
        <begin position="1"/>
        <end position="12"/>
    </location>
</feature>
<dbReference type="PANTHER" id="PTHR34188">
    <property type="entry name" value="OS01G0299500 PROTEIN"/>
    <property type="match status" value="1"/>
</dbReference>
<feature type="region of interest" description="Disordered" evidence="1">
    <location>
        <begin position="108"/>
        <end position="127"/>
    </location>
</feature>
<proteinExistence type="predicted"/>
<evidence type="ECO:0000256" key="2">
    <source>
        <dbReference type="SAM" id="Phobius"/>
    </source>
</evidence>